<evidence type="ECO:0000313" key="3">
    <source>
        <dbReference type="Proteomes" id="UP000214646"/>
    </source>
</evidence>
<organism evidence="2 3">
    <name type="scientific">Fimbriiglobus ruber</name>
    <dbReference type="NCBI Taxonomy" id="1908690"/>
    <lineage>
        <taxon>Bacteria</taxon>
        <taxon>Pseudomonadati</taxon>
        <taxon>Planctomycetota</taxon>
        <taxon>Planctomycetia</taxon>
        <taxon>Gemmatales</taxon>
        <taxon>Gemmataceae</taxon>
        <taxon>Fimbriiglobus</taxon>
    </lineage>
</organism>
<sequence>MGVTEKSRDSYICVASAVAVDVCHSGEKVTGRNGLPDCQMPDTSRSRHDSTDCSAISSRS</sequence>
<evidence type="ECO:0000256" key="1">
    <source>
        <dbReference type="SAM" id="MobiDB-lite"/>
    </source>
</evidence>
<name>A0A225DJ77_9BACT</name>
<accession>A0A225DJ77</accession>
<comment type="caution">
    <text evidence="2">The sequence shown here is derived from an EMBL/GenBank/DDBJ whole genome shotgun (WGS) entry which is preliminary data.</text>
</comment>
<reference evidence="3" key="1">
    <citation type="submission" date="2017-06" db="EMBL/GenBank/DDBJ databases">
        <title>Genome analysis of Fimbriiglobus ruber SP5, the first member of the order Planctomycetales with confirmed chitinolytic capability.</title>
        <authorList>
            <person name="Ravin N.V."/>
            <person name="Rakitin A.L."/>
            <person name="Ivanova A.A."/>
            <person name="Beletsky A.V."/>
            <person name="Kulichevskaya I.S."/>
            <person name="Mardanov A.V."/>
            <person name="Dedysh S.N."/>
        </authorList>
    </citation>
    <scope>NUCLEOTIDE SEQUENCE [LARGE SCALE GENOMIC DNA]</scope>
    <source>
        <strain evidence="3">SP5</strain>
    </source>
</reference>
<dbReference type="AlphaFoldDB" id="A0A225DJ77"/>
<gene>
    <name evidence="2" type="ORF">FRUB_08750</name>
</gene>
<proteinExistence type="predicted"/>
<dbReference type="Proteomes" id="UP000214646">
    <property type="component" value="Unassembled WGS sequence"/>
</dbReference>
<keyword evidence="3" id="KW-1185">Reference proteome</keyword>
<dbReference type="EMBL" id="NIDE01000017">
    <property type="protein sequence ID" value="OWK36187.1"/>
    <property type="molecule type" value="Genomic_DNA"/>
</dbReference>
<evidence type="ECO:0000313" key="2">
    <source>
        <dbReference type="EMBL" id="OWK36187.1"/>
    </source>
</evidence>
<feature type="region of interest" description="Disordered" evidence="1">
    <location>
        <begin position="33"/>
        <end position="60"/>
    </location>
</feature>
<protein>
    <submittedName>
        <fullName evidence="2">Uncharacterized protein</fullName>
    </submittedName>
</protein>